<evidence type="ECO:0000256" key="2">
    <source>
        <dbReference type="SAM" id="MobiDB-lite"/>
    </source>
</evidence>
<feature type="region of interest" description="Disordered" evidence="2">
    <location>
        <begin position="157"/>
        <end position="446"/>
    </location>
</feature>
<dbReference type="InterPro" id="IPR051948">
    <property type="entry name" value="Hsp70_co-chaperone_J-domain"/>
</dbReference>
<feature type="compositionally biased region" description="Polar residues" evidence="2">
    <location>
        <begin position="418"/>
        <end position="437"/>
    </location>
</feature>
<sequence length="594" mass="68237">MTTTLPPDPYLALGVPKNADAATIKSTYRKLVLRCHPDKVTDESLKKQKQEEFHKIQQAYEIIGDEEKRATYDTEARLEQLRRERPTKSGNSPHVDIKTTHYDVRTAAPAGASASASFGARGPPRHENPKSSRAYDDDRYYESRKYDTYEAYPKHNLFRMSRPEKEPIRVTRVTTDRSRSDTKKTRDREERRERSSKYAPFASVEEESSNDEKVRYEADYRRRNADEEARRQAAEARIRAENERDRRSYEDSRRHRSSEEDIRERKLRSQESDAMNYIRGSKGEADARPSTGRTSSARDRPEYYESRSSRRPEAIRRSSARTKDRPSSSGRDSHRDRKIVPEIVEWGKEDRKIPTFKHSSSSPADLHVPPRMSPQRSYTESSRDSRRTSPTPIRRSETMPSVPSSSSRRMEGTRPSGLRNSETATPHDSGYSSSSPPKQAFPSVPPLQSTTRYYYATAGGGVQLSPEDIGVANGHRTVTREPERHRASSPTPLSKPPMGANRPTEPLGRSPTINVSPVRGDDRGRSQKLYREISPSAIRRENARHQSSFSPERVSYARRYVPEDIRWSSRRDRFDSDRAEYVKPDLQRHATSVY</sequence>
<dbReference type="GO" id="GO:0051087">
    <property type="term" value="F:protein-folding chaperone binding"/>
    <property type="evidence" value="ECO:0007669"/>
    <property type="project" value="TreeGrafter"/>
</dbReference>
<feature type="region of interest" description="Disordered" evidence="2">
    <location>
        <begin position="476"/>
        <end position="554"/>
    </location>
</feature>
<proteinExistence type="predicted"/>
<feature type="compositionally biased region" description="Basic and acidic residues" evidence="2">
    <location>
        <begin position="296"/>
        <end position="353"/>
    </location>
</feature>
<feature type="region of interest" description="Disordered" evidence="2">
    <location>
        <begin position="79"/>
        <end position="139"/>
    </location>
</feature>
<feature type="compositionally biased region" description="Low complexity" evidence="2">
    <location>
        <begin position="107"/>
        <end position="122"/>
    </location>
</feature>
<dbReference type="Pfam" id="PF00226">
    <property type="entry name" value="DnaJ"/>
    <property type="match status" value="1"/>
</dbReference>
<dbReference type="PANTHER" id="PTHR44360">
    <property type="entry name" value="DNAJ HOMOLOG SUBFAMILY B MEMBER 9"/>
    <property type="match status" value="1"/>
</dbReference>
<dbReference type="GO" id="GO:0051787">
    <property type="term" value="F:misfolded protein binding"/>
    <property type="evidence" value="ECO:0007669"/>
    <property type="project" value="TreeGrafter"/>
</dbReference>
<dbReference type="GO" id="GO:0036503">
    <property type="term" value="P:ERAD pathway"/>
    <property type="evidence" value="ECO:0007669"/>
    <property type="project" value="TreeGrafter"/>
</dbReference>
<feature type="compositionally biased region" description="Basic and acidic residues" evidence="2">
    <location>
        <begin position="519"/>
        <end position="531"/>
    </location>
</feature>
<feature type="compositionally biased region" description="Basic and acidic residues" evidence="2">
    <location>
        <begin position="161"/>
        <end position="196"/>
    </location>
</feature>
<dbReference type="AlphaFoldDB" id="A0A9P4K5K4"/>
<dbReference type="PRINTS" id="PR00625">
    <property type="entry name" value="JDOMAIN"/>
</dbReference>
<protein>
    <submittedName>
        <fullName evidence="4">DnaJ-domain-containing protein</fullName>
    </submittedName>
</protein>
<dbReference type="Gene3D" id="1.10.287.110">
    <property type="entry name" value="DnaJ domain"/>
    <property type="match status" value="1"/>
</dbReference>
<feature type="compositionally biased region" description="Basic and acidic residues" evidence="2">
    <location>
        <begin position="95"/>
        <end position="104"/>
    </location>
</feature>
<keyword evidence="1" id="KW-0143">Chaperone</keyword>
<feature type="compositionally biased region" description="Low complexity" evidence="2">
    <location>
        <begin position="388"/>
        <end position="407"/>
    </location>
</feature>
<dbReference type="Proteomes" id="UP000800093">
    <property type="component" value="Unassembled WGS sequence"/>
</dbReference>
<dbReference type="PROSITE" id="PS50076">
    <property type="entry name" value="DNAJ_2"/>
    <property type="match status" value="1"/>
</dbReference>
<feature type="domain" description="J" evidence="3">
    <location>
        <begin position="8"/>
        <end position="76"/>
    </location>
</feature>
<accession>A0A9P4K5K4</accession>
<dbReference type="InterPro" id="IPR001623">
    <property type="entry name" value="DnaJ_domain"/>
</dbReference>
<keyword evidence="5" id="KW-1185">Reference proteome</keyword>
<evidence type="ECO:0000259" key="3">
    <source>
        <dbReference type="PROSITE" id="PS50076"/>
    </source>
</evidence>
<dbReference type="SMART" id="SM00271">
    <property type="entry name" value="DnaJ"/>
    <property type="match status" value="1"/>
</dbReference>
<comment type="caution">
    <text evidence="4">The sequence shown here is derived from an EMBL/GenBank/DDBJ whole genome shotgun (WGS) entry which is preliminary data.</text>
</comment>
<gene>
    <name evidence="4" type="ORF">CC78DRAFT_342082</name>
</gene>
<name>A0A9P4K5K4_9PLEO</name>
<organism evidence="4 5">
    <name type="scientific">Lojkania enalia</name>
    <dbReference type="NCBI Taxonomy" id="147567"/>
    <lineage>
        <taxon>Eukaryota</taxon>
        <taxon>Fungi</taxon>
        <taxon>Dikarya</taxon>
        <taxon>Ascomycota</taxon>
        <taxon>Pezizomycotina</taxon>
        <taxon>Dothideomycetes</taxon>
        <taxon>Pleosporomycetidae</taxon>
        <taxon>Pleosporales</taxon>
        <taxon>Pleosporales incertae sedis</taxon>
        <taxon>Lojkania</taxon>
    </lineage>
</organism>
<dbReference type="SUPFAM" id="SSF46565">
    <property type="entry name" value="Chaperone J-domain"/>
    <property type="match status" value="1"/>
</dbReference>
<dbReference type="EMBL" id="ML986651">
    <property type="protein sequence ID" value="KAF2261707.1"/>
    <property type="molecule type" value="Genomic_DNA"/>
</dbReference>
<reference evidence="5" key="1">
    <citation type="journal article" date="2020" name="Stud. Mycol.">
        <title>101 Dothideomycetes genomes: A test case for predicting lifestyles and emergence of pathogens.</title>
        <authorList>
            <person name="Haridas S."/>
            <person name="Albert R."/>
            <person name="Binder M."/>
            <person name="Bloem J."/>
            <person name="LaButti K."/>
            <person name="Salamov A."/>
            <person name="Andreopoulos B."/>
            <person name="Baker S."/>
            <person name="Barry K."/>
            <person name="Bills G."/>
            <person name="Bluhm B."/>
            <person name="Cannon C."/>
            <person name="Castanera R."/>
            <person name="Culley D."/>
            <person name="Daum C."/>
            <person name="Ezra D."/>
            <person name="Gonzalez J."/>
            <person name="Henrissat B."/>
            <person name="Kuo A."/>
            <person name="Liang C."/>
            <person name="Lipzen A."/>
            <person name="Lutzoni F."/>
            <person name="Magnuson J."/>
            <person name="Mondo S."/>
            <person name="Nolan M."/>
            <person name="Ohm R."/>
            <person name="Pangilinan J."/>
            <person name="Park H.-J."/>
            <person name="Ramirez L."/>
            <person name="Alfaro M."/>
            <person name="Sun H."/>
            <person name="Tritt A."/>
            <person name="Yoshinaga Y."/>
            <person name="Zwiers L.-H."/>
            <person name="Turgeon B."/>
            <person name="Goodwin S."/>
            <person name="Spatafora J."/>
            <person name="Crous P."/>
            <person name="Grigoriev I."/>
        </authorList>
    </citation>
    <scope>NUCLEOTIDE SEQUENCE [LARGE SCALE GENOMIC DNA]</scope>
    <source>
        <strain evidence="5">CBS 304.66</strain>
    </source>
</reference>
<evidence type="ECO:0000313" key="5">
    <source>
        <dbReference type="Proteomes" id="UP000800093"/>
    </source>
</evidence>
<feature type="compositionally biased region" description="Basic and acidic residues" evidence="2">
    <location>
        <begin position="124"/>
        <end position="139"/>
    </location>
</feature>
<feature type="compositionally biased region" description="Basic and acidic residues" evidence="2">
    <location>
        <begin position="210"/>
        <end position="271"/>
    </location>
</feature>
<dbReference type="GO" id="GO:0005783">
    <property type="term" value="C:endoplasmic reticulum"/>
    <property type="evidence" value="ECO:0007669"/>
    <property type="project" value="TreeGrafter"/>
</dbReference>
<evidence type="ECO:0000313" key="4">
    <source>
        <dbReference type="EMBL" id="KAF2261707.1"/>
    </source>
</evidence>
<dbReference type="CDD" id="cd06257">
    <property type="entry name" value="DnaJ"/>
    <property type="match status" value="1"/>
</dbReference>
<dbReference type="PANTHER" id="PTHR44360:SF1">
    <property type="entry name" value="DNAJ HOMOLOG SUBFAMILY B MEMBER 9"/>
    <property type="match status" value="1"/>
</dbReference>
<evidence type="ECO:0000256" key="1">
    <source>
        <dbReference type="ARBA" id="ARBA00023186"/>
    </source>
</evidence>
<dbReference type="InterPro" id="IPR036869">
    <property type="entry name" value="J_dom_sf"/>
</dbReference>
<dbReference type="OrthoDB" id="10250354at2759"/>